<dbReference type="InterPro" id="IPR002126">
    <property type="entry name" value="Cadherin-like_dom"/>
</dbReference>
<dbReference type="InterPro" id="IPR015919">
    <property type="entry name" value="Cadherin-like_sf"/>
</dbReference>
<accession>A0A4U6R755</accession>
<dbReference type="Pfam" id="PF05345">
    <property type="entry name" value="He_PIG"/>
    <property type="match status" value="1"/>
</dbReference>
<dbReference type="Gene3D" id="2.60.40.10">
    <property type="entry name" value="Immunoglobulins"/>
    <property type="match status" value="1"/>
</dbReference>
<protein>
    <recommendedName>
        <fullName evidence="1">Cadherin domain-containing protein</fullName>
    </recommendedName>
</protein>
<evidence type="ECO:0000313" key="2">
    <source>
        <dbReference type="EMBL" id="TKV69707.1"/>
    </source>
</evidence>
<dbReference type="GO" id="GO:0007156">
    <property type="term" value="P:homophilic cell adhesion via plasma membrane adhesion molecules"/>
    <property type="evidence" value="ECO:0007669"/>
    <property type="project" value="InterPro"/>
</dbReference>
<feature type="domain" description="Cadherin" evidence="1">
    <location>
        <begin position="29"/>
        <end position="118"/>
    </location>
</feature>
<dbReference type="Proteomes" id="UP000308488">
    <property type="component" value="Unassembled WGS sequence"/>
</dbReference>
<comment type="caution">
    <text evidence="2">The sequence shown here is derived from an EMBL/GenBank/DDBJ whole genome shotgun (WGS) entry which is preliminary data.</text>
</comment>
<dbReference type="GO" id="GO:0016020">
    <property type="term" value="C:membrane"/>
    <property type="evidence" value="ECO:0007669"/>
    <property type="project" value="InterPro"/>
</dbReference>
<dbReference type="AlphaFoldDB" id="A0A4U6R755"/>
<name>A0A4U6R755_9GAMM</name>
<proteinExistence type="predicted"/>
<dbReference type="PROSITE" id="PS50268">
    <property type="entry name" value="CADHERIN_2"/>
    <property type="match status" value="1"/>
</dbReference>
<organism evidence="2 3">
    <name type="scientific">Marinobacter panjinensis</name>
    <dbReference type="NCBI Taxonomy" id="2576384"/>
    <lineage>
        <taxon>Bacteria</taxon>
        <taxon>Pseudomonadati</taxon>
        <taxon>Pseudomonadota</taxon>
        <taxon>Gammaproteobacteria</taxon>
        <taxon>Pseudomonadales</taxon>
        <taxon>Marinobacteraceae</taxon>
        <taxon>Marinobacter</taxon>
    </lineage>
</organism>
<evidence type="ECO:0000259" key="1">
    <source>
        <dbReference type="PROSITE" id="PS50268"/>
    </source>
</evidence>
<sequence length="1063" mass="114661">MNLEEGNSSPFSNLPPIVSCSKYDCRFLVPAVDPDGDKLTWRMSTRSESAINGIPSGMNIDSETGLFTWTGAESFSNGLYTVQVTIEDRDQEGNVKSTAAIDFLLNLRDQGVNASPEFDHPPTPEAGSVIKAVVGQKLTLTVQATDPDPNDQVFLNHVGLPIGATFEQTVSGSTTGVATLEWTPTSADMGENLVTFLANDNRGGASSPVGVKIEVIKPAISDVKITSTISTSDIQIDTSSYSVPPSQVAVENDRTIVTWEFDTFRVGQLESLATDLKLFNVQPGTQRVVTEQLEVSYTDIDGDPVRETLGEQKVKVAPTLTTIAVDTDKDLYSPSEQVIITGLLENQSDIQADARVALTIVDSQRVLVSDFGVFDVQAIAPKGQVSIPSEVFDTTSIYAGTYEVVAQLLDSDAEVLTQAVAPFAISTSNGSLTQVGALVNTDKPKYQAWDQALIDFRVRNLSQNGVFDGGVGTLQISRPNGELLAEETYDLNSLVPQGSSDRRYALALVDREAGTYQARWVISQDGEELASSQANFQVERSETLSLLGEVTLDYYETGEAKACHFETTNRSSQAEVKANLIYQLVSLVDGSVVYQIREENTAVSNTNGHLYQLLLSDPPAYGGYGCISMAEIDGELIELAAAGFEVVPPDLNAEVLPAAKGKLLVLIDNLGTATQDYNDASLQRAYLEELLTTNQWHYTLVDNAVEFETAFNSGLYSAAALLSDKVTLSPKVEQLLVEAQHNGMGLLVSGSWNRRNSKIEKALGIKLTGKNNQVSAIFDNGVIDQPVASDAIVAPGLAMAHCDADVWAVFGGGRNASDSCAYAHAPAAVTAGKYGRGGNSYFAYDVLDLATSYQGLHEQLLLEALLAVQPNAWPAAPGRLVPVAITLENLSRKAAVDVRFTLPQGGEVIESQMPTTFDDGTWLWQRDFSSPTDATNVLYILLPDGVAGEVSLHVEIKAGINRDLMVDDSELTYVLGNLDGSSKYQVASDLLQQLETDGPGIAKFQFIAKKLDAAVRDQAKGKLNNAIKSILSAVDEISEEEHTVANQLRFALDAWLYQLQRRL</sequence>
<dbReference type="SUPFAM" id="SSF49313">
    <property type="entry name" value="Cadherin-like"/>
    <property type="match status" value="1"/>
</dbReference>
<dbReference type="EMBL" id="SZYH01000001">
    <property type="protein sequence ID" value="TKV69707.1"/>
    <property type="molecule type" value="Genomic_DNA"/>
</dbReference>
<gene>
    <name evidence="2" type="ORF">FDP08_11640</name>
</gene>
<dbReference type="InterPro" id="IPR013783">
    <property type="entry name" value="Ig-like_fold"/>
</dbReference>
<keyword evidence="3" id="KW-1185">Reference proteome</keyword>
<dbReference type="GO" id="GO:0005509">
    <property type="term" value="F:calcium ion binding"/>
    <property type="evidence" value="ECO:0007669"/>
    <property type="project" value="InterPro"/>
</dbReference>
<dbReference type="OrthoDB" id="9785394at2"/>
<reference evidence="2 3" key="1">
    <citation type="submission" date="2019-05" db="EMBL/GenBank/DDBJ databases">
        <title>Marinobacter panjinensis sp. nov., a moderately halophilic bacterium isolated from sea tidal flat environment.</title>
        <authorList>
            <person name="Yang W."/>
            <person name="An M."/>
            <person name="He W."/>
            <person name="Luo X."/>
            <person name="Zhu L."/>
            <person name="Chen G."/>
            <person name="Zhang Y."/>
            <person name="Wang Y."/>
        </authorList>
    </citation>
    <scope>NUCLEOTIDE SEQUENCE [LARGE SCALE GENOMIC DNA]</scope>
    <source>
        <strain evidence="2 3">PJ-16</strain>
    </source>
</reference>
<evidence type="ECO:0000313" key="3">
    <source>
        <dbReference type="Proteomes" id="UP000308488"/>
    </source>
</evidence>